<dbReference type="AlphaFoldDB" id="A0A0G0QKD8"/>
<feature type="transmembrane region" description="Helical" evidence="1">
    <location>
        <begin position="537"/>
        <end position="557"/>
    </location>
</feature>
<evidence type="ECO:0000256" key="1">
    <source>
        <dbReference type="SAM" id="Phobius"/>
    </source>
</evidence>
<dbReference type="CDD" id="cd08547">
    <property type="entry name" value="Type_II_cohesin"/>
    <property type="match status" value="1"/>
</dbReference>
<dbReference type="SUPFAM" id="SSF49384">
    <property type="entry name" value="Carbohydrate-binding domain"/>
    <property type="match status" value="1"/>
</dbReference>
<dbReference type="GO" id="GO:0030246">
    <property type="term" value="F:carbohydrate binding"/>
    <property type="evidence" value="ECO:0007669"/>
    <property type="project" value="InterPro"/>
</dbReference>
<accession>A0A0G0QKD8</accession>
<proteinExistence type="predicted"/>
<dbReference type="Gene3D" id="2.60.40.680">
    <property type="match status" value="1"/>
</dbReference>
<evidence type="ECO:0000313" key="2">
    <source>
        <dbReference type="EMBL" id="KKR02137.1"/>
    </source>
</evidence>
<comment type="caution">
    <text evidence="2">The sequence shown here is derived from an EMBL/GenBank/DDBJ whole genome shotgun (WGS) entry which is preliminary data.</text>
</comment>
<evidence type="ECO:0000313" key="3">
    <source>
        <dbReference type="Proteomes" id="UP000034845"/>
    </source>
</evidence>
<sequence>MKEGRMRKLFLFFGFFVFLFFGARTADAATLYFSPSSGNFSVGNILTVNILVNTENADINNAEATVNFPNGLLEVVSISKSGSIFNLWVEDPTFSNNAGTLSFNGGSPTPGFNGTNGKILSAVFRVKKAGSATIVFSSPAIRANDGFGTDVFRTGIQAQFNLISEERPTPVETPPVTVSIPRPAIRSATHPDESKWYSDNSPIFRWDMPAGVTEVLLVLSRNSGSVPFVSYAPPISERVLEDLAEGTWYLNARFRTNRGLGPIASFRFNIDTVAPLPFNVVRLDTDDLTNPRPELLFESSDATSGIDHYEFTISGKELINISANEAGRSYFVPVQRPGEKTVEIKAIDRANNSVNSSTKIIVKAISIPKPKIKDIILPGISADKVSIIKNETEAEALVREALVREALVRGKIEKEILLAETATRKTIKVTAVVIDVFKFKGNNIFGQISESFKDDELDLIKTVEVPVDENGNFEAKIENLAVGTHVLRGYGKDERGAISDNFSEVIVKVIDRSILAQFIGWISGLFDWFINIIINGWLFMAFLLTLVGLMLVIIELIRIKGRGWINRGGLKPFIDLMVIKRTQKKSNDHIEHIIKDMEKELSFLRTLNKRRKLSPEEMYLRDKMVQYLKTLKELNKIDE</sequence>
<keyword evidence="1" id="KW-1133">Transmembrane helix</keyword>
<dbReference type="InterPro" id="IPR008965">
    <property type="entry name" value="CBM2/CBM3_carb-bd_dom_sf"/>
</dbReference>
<evidence type="ECO:0008006" key="4">
    <source>
        <dbReference type="Google" id="ProtNLM"/>
    </source>
</evidence>
<organism evidence="2 3">
    <name type="scientific">Yanofskybacteria sp. (strain GW2011_GWA1_39_13)</name>
    <dbReference type="NCBI Taxonomy" id="1619019"/>
    <lineage>
        <taxon>Bacteria</taxon>
        <taxon>Candidatus Yanofskyibacteriota</taxon>
    </lineage>
</organism>
<dbReference type="EMBL" id="LBWF01000005">
    <property type="protein sequence ID" value="KKR02137.1"/>
    <property type="molecule type" value="Genomic_DNA"/>
</dbReference>
<gene>
    <name evidence="2" type="ORF">UT29_C0005G0010</name>
</gene>
<keyword evidence="1" id="KW-0472">Membrane</keyword>
<name>A0A0G0QKD8_YANXG</name>
<keyword evidence="1" id="KW-0812">Transmembrane</keyword>
<reference evidence="2 3" key="1">
    <citation type="journal article" date="2015" name="Nature">
        <title>rRNA introns, odd ribosomes, and small enigmatic genomes across a large radiation of phyla.</title>
        <authorList>
            <person name="Brown C.T."/>
            <person name="Hug L.A."/>
            <person name="Thomas B.C."/>
            <person name="Sharon I."/>
            <person name="Castelle C.J."/>
            <person name="Singh A."/>
            <person name="Wilkins M.J."/>
            <person name="Williams K.H."/>
            <person name="Banfield J.F."/>
        </authorList>
    </citation>
    <scope>NUCLEOTIDE SEQUENCE [LARGE SCALE GENOMIC DNA]</scope>
    <source>
        <strain evidence="3">GW2011_GWA1_39_13</strain>
    </source>
</reference>
<dbReference type="Proteomes" id="UP000034845">
    <property type="component" value="Unassembled WGS sequence"/>
</dbReference>
<protein>
    <recommendedName>
        <fullName evidence="4">Cohesin domain-containing protein</fullName>
    </recommendedName>
</protein>